<keyword evidence="18" id="KW-1185">Reference proteome</keyword>
<dbReference type="EMBL" id="CP031044">
    <property type="protein sequence ID" value="QDZ23882.1"/>
    <property type="molecule type" value="Genomic_DNA"/>
</dbReference>
<sequence>MARRGDTKVEFAASTTRGGGGLLQRMSSTAGSTQRTRSAHATRVVAKSSLTKNLLERALNNSFLFKSLKANVISQIVASMFEVKVPAGRTIIHEGEDGDNFYVVTAGKFDCIKEIKGQPVKLLEMLPGMCFGELALLYNTARAASICATTDSTVWALDRESFNMTVVYHSEETRAAQILRSSQFFSSLNEHELTVLIHQTERKIYKTTPPGEQGEIILEKGKSCECLRILMEGEVTVTHLINKTEPVSRTLGPGQVFGVVEAVRNQTVDANVYATGKTSSGTTVLKVPKQVFEDVKGKLSKQIMDAAIVQYLARSPITKALNQEGLLSLCPLFVREKLRPYFQPFPNGMTKEISILDEGSVSYKGKTLSTPGKIFGEEVLNGQYRVPCITTGENGASMFVLKAEKMNEVRNQIEKSKMLATLKTVQLFISLSQSELEALADAMQAYDFRRDEILIKQGDPGDNFYILCFGELVVLKTQDDGRVDELMRLKEGCFGERALLENKPRAATIKAVTNGRVYTIAKEAFEEHLGSLSELMALYTQEVERQQMNEKIQFNDLQAMKTIGVGSFGRVRLVYHSLTNEIYGMKSLSKKLIVRYRQENHMRNERLLLNKISHPFCSRLIKSFNQGSHVHLVTEYSLGGELFHLLDRQEDGHFEESQAKFYAACVILVLEHLHSKGIIYRDLKPENLMLDTEGYIKVIDFGFSKEIDGYTYTVCGTPDYIAPEIITMQGHTKAVDYWSLGVLIYEMILGVPPFGTTNESEQQVYNNILDNNYHIPEDISADAADLISRLLLNDPNRRLGMQRKGIRDVKEHSWFRDIDFIKLERKKVTPPYRPQNFEEFDASYFDRYDDAEDSSAAPFTSGTWDDCF</sequence>
<protein>
    <recommendedName>
        <fullName evidence="2">cGMP-dependent protein kinase</fullName>
        <ecNumber evidence="2">2.7.11.12</ecNumber>
    </recommendedName>
</protein>
<feature type="domain" description="Cyclic nucleotide-binding" evidence="15">
    <location>
        <begin position="184"/>
        <end position="295"/>
    </location>
</feature>
<dbReference type="PROSITE" id="PS00108">
    <property type="entry name" value="PROTEIN_KINASE_ST"/>
    <property type="match status" value="1"/>
</dbReference>
<dbReference type="InterPro" id="IPR014710">
    <property type="entry name" value="RmlC-like_jellyroll"/>
</dbReference>
<evidence type="ECO:0000256" key="10">
    <source>
        <dbReference type="ARBA" id="ARBA00047298"/>
    </source>
</evidence>
<dbReference type="PROSITE" id="PS50011">
    <property type="entry name" value="PROTEIN_KINASE_DOM"/>
    <property type="match status" value="1"/>
</dbReference>
<dbReference type="SMART" id="SM00133">
    <property type="entry name" value="S_TK_X"/>
    <property type="match status" value="1"/>
</dbReference>
<feature type="domain" description="Cyclic nucleotide-binding" evidence="15">
    <location>
        <begin position="427"/>
        <end position="546"/>
    </location>
</feature>
<dbReference type="GO" id="GO:0005524">
    <property type="term" value="F:ATP binding"/>
    <property type="evidence" value="ECO:0007669"/>
    <property type="project" value="UniProtKB-KW"/>
</dbReference>
<dbReference type="PANTHER" id="PTHR24353">
    <property type="entry name" value="CYCLIC NUCLEOTIDE-DEPENDENT PROTEIN KINASE"/>
    <property type="match status" value="1"/>
</dbReference>
<keyword evidence="9" id="KW-0142">cGMP-binding</keyword>
<dbReference type="PANTHER" id="PTHR24353:SF143">
    <property type="entry name" value="PROTEIN KINASE DOMAIN-CONTAINING PROTEIN"/>
    <property type="match status" value="1"/>
</dbReference>
<evidence type="ECO:0000256" key="4">
    <source>
        <dbReference type="ARBA" id="ARBA00022535"/>
    </source>
</evidence>
<evidence type="ECO:0000256" key="5">
    <source>
        <dbReference type="ARBA" id="ARBA00022679"/>
    </source>
</evidence>
<feature type="binding site" evidence="13">
    <location>
        <position position="586"/>
    </location>
    <ligand>
        <name>ATP</name>
        <dbReference type="ChEBI" id="CHEBI:30616"/>
    </ligand>
</feature>
<dbReference type="InterPro" id="IPR008271">
    <property type="entry name" value="Ser/Thr_kinase_AS"/>
</dbReference>
<dbReference type="OrthoDB" id="10264738at2759"/>
<evidence type="ECO:0000259" key="15">
    <source>
        <dbReference type="PROSITE" id="PS50042"/>
    </source>
</evidence>
<dbReference type="SUPFAM" id="SSF56112">
    <property type="entry name" value="Protein kinase-like (PK-like)"/>
    <property type="match status" value="1"/>
</dbReference>
<dbReference type="CDD" id="cd00038">
    <property type="entry name" value="CAP_ED"/>
    <property type="match status" value="3"/>
</dbReference>
<dbReference type="PROSITE" id="PS00888">
    <property type="entry name" value="CNMP_BINDING_1"/>
    <property type="match status" value="2"/>
</dbReference>
<feature type="active site" description="Proton acceptor" evidence="12">
    <location>
        <position position="682"/>
    </location>
</feature>
<evidence type="ECO:0000259" key="14">
    <source>
        <dbReference type="PROSITE" id="PS50011"/>
    </source>
</evidence>
<evidence type="ECO:0000256" key="1">
    <source>
        <dbReference type="ARBA" id="ARBA00006352"/>
    </source>
</evidence>
<evidence type="ECO:0000256" key="12">
    <source>
        <dbReference type="PIRSR" id="PIRSR000559-1"/>
    </source>
</evidence>
<gene>
    <name evidence="17" type="ORF">A3770_11p64000</name>
</gene>
<keyword evidence="4" id="KW-0140">cGMP</keyword>
<dbReference type="Pfam" id="PF00027">
    <property type="entry name" value="cNMP_binding"/>
    <property type="match status" value="3"/>
</dbReference>
<comment type="catalytic activity">
    <reaction evidence="10">
        <text>L-threonyl-[protein] + ATP = O-phospho-L-threonyl-[protein] + ADP + H(+)</text>
        <dbReference type="Rhea" id="RHEA:46608"/>
        <dbReference type="Rhea" id="RHEA-COMP:11060"/>
        <dbReference type="Rhea" id="RHEA-COMP:11605"/>
        <dbReference type="ChEBI" id="CHEBI:15378"/>
        <dbReference type="ChEBI" id="CHEBI:30013"/>
        <dbReference type="ChEBI" id="CHEBI:30616"/>
        <dbReference type="ChEBI" id="CHEBI:61977"/>
        <dbReference type="ChEBI" id="CHEBI:456216"/>
        <dbReference type="EC" id="2.7.11.12"/>
    </reaction>
</comment>
<evidence type="ECO:0000313" key="18">
    <source>
        <dbReference type="Proteomes" id="UP000316726"/>
    </source>
</evidence>
<evidence type="ECO:0000256" key="11">
    <source>
        <dbReference type="ARBA" id="ARBA00047462"/>
    </source>
</evidence>
<evidence type="ECO:0000313" key="17">
    <source>
        <dbReference type="EMBL" id="QDZ23882.1"/>
    </source>
</evidence>
<dbReference type="InterPro" id="IPR018488">
    <property type="entry name" value="cNMP-bd_CS"/>
</dbReference>
<dbReference type="InterPro" id="IPR000961">
    <property type="entry name" value="AGC-kinase_C"/>
</dbReference>
<dbReference type="PROSITE" id="PS51285">
    <property type="entry name" value="AGC_KINASE_CTER"/>
    <property type="match status" value="1"/>
</dbReference>
<dbReference type="FunFam" id="1.10.510.10:FF:000210">
    <property type="entry name" value="Non-specific serine/threonine protein kinase"/>
    <property type="match status" value="1"/>
</dbReference>
<comment type="similarity">
    <text evidence="1">Belongs to the protein kinase superfamily. AGC Ser/Thr protein kinase family. cGMP subfamily.</text>
</comment>
<dbReference type="Proteomes" id="UP000316726">
    <property type="component" value="Chromosome 11"/>
</dbReference>
<dbReference type="GO" id="GO:0004691">
    <property type="term" value="F:cAMP-dependent protein kinase activity"/>
    <property type="evidence" value="ECO:0007669"/>
    <property type="project" value="TreeGrafter"/>
</dbReference>
<keyword evidence="3" id="KW-0723">Serine/threonine-protein kinase</keyword>
<dbReference type="InterPro" id="IPR011009">
    <property type="entry name" value="Kinase-like_dom_sf"/>
</dbReference>
<dbReference type="EC" id="2.7.11.12" evidence="2"/>
<name>A0A5B8MWG3_9CHLO</name>
<feature type="domain" description="Cyclic nucleotide-binding" evidence="15">
    <location>
        <begin position="64"/>
        <end position="163"/>
    </location>
</feature>
<dbReference type="PRINTS" id="PR00103">
    <property type="entry name" value="CAMPKINASE"/>
</dbReference>
<dbReference type="InterPro" id="IPR000595">
    <property type="entry name" value="cNMP-bd_dom"/>
</dbReference>
<feature type="domain" description="AGC-kinase C-terminal" evidence="16">
    <location>
        <begin position="816"/>
        <end position="868"/>
    </location>
</feature>
<evidence type="ECO:0000256" key="7">
    <source>
        <dbReference type="ARBA" id="ARBA00022777"/>
    </source>
</evidence>
<comment type="catalytic activity">
    <reaction evidence="11">
        <text>L-seryl-[protein] + ATP = O-phospho-L-seryl-[protein] + ADP + H(+)</text>
        <dbReference type="Rhea" id="RHEA:17989"/>
        <dbReference type="Rhea" id="RHEA-COMP:9863"/>
        <dbReference type="Rhea" id="RHEA-COMP:11604"/>
        <dbReference type="ChEBI" id="CHEBI:15378"/>
        <dbReference type="ChEBI" id="CHEBI:29999"/>
        <dbReference type="ChEBI" id="CHEBI:30616"/>
        <dbReference type="ChEBI" id="CHEBI:83421"/>
        <dbReference type="ChEBI" id="CHEBI:456216"/>
        <dbReference type="EC" id="2.7.11.12"/>
    </reaction>
</comment>
<dbReference type="PIRSF" id="PIRSF000559">
    <property type="entry name" value="cGMP-dep_kinase"/>
    <property type="match status" value="1"/>
</dbReference>
<evidence type="ECO:0000256" key="3">
    <source>
        <dbReference type="ARBA" id="ARBA00022527"/>
    </source>
</evidence>
<dbReference type="Gene3D" id="3.30.200.20">
    <property type="entry name" value="Phosphorylase Kinase, domain 1"/>
    <property type="match status" value="1"/>
</dbReference>
<dbReference type="GO" id="GO:0030553">
    <property type="term" value="F:cGMP binding"/>
    <property type="evidence" value="ECO:0007669"/>
    <property type="project" value="UniProtKB-KW"/>
</dbReference>
<dbReference type="Gene3D" id="2.60.120.10">
    <property type="entry name" value="Jelly Rolls"/>
    <property type="match status" value="3"/>
</dbReference>
<keyword evidence="7 17" id="KW-0418">Kinase</keyword>
<dbReference type="PROSITE" id="PS00889">
    <property type="entry name" value="CNMP_BINDING_2"/>
    <property type="match status" value="2"/>
</dbReference>
<dbReference type="GO" id="GO:0005952">
    <property type="term" value="C:cAMP-dependent protein kinase complex"/>
    <property type="evidence" value="ECO:0007669"/>
    <property type="project" value="TreeGrafter"/>
</dbReference>
<evidence type="ECO:0000256" key="8">
    <source>
        <dbReference type="ARBA" id="ARBA00022840"/>
    </source>
</evidence>
<evidence type="ECO:0000256" key="13">
    <source>
        <dbReference type="PIRSR" id="PIRSR000559-2"/>
    </source>
</evidence>
<evidence type="ECO:0000259" key="16">
    <source>
        <dbReference type="PROSITE" id="PS51285"/>
    </source>
</evidence>
<keyword evidence="6 13" id="KW-0547">Nucleotide-binding</keyword>
<feature type="domain" description="Protein kinase" evidence="14">
    <location>
        <begin position="557"/>
        <end position="815"/>
    </location>
</feature>
<dbReference type="InterPro" id="IPR002374">
    <property type="entry name" value="cGMP_dep_kinase"/>
</dbReference>
<dbReference type="Gene3D" id="1.10.510.10">
    <property type="entry name" value="Transferase(Phosphotransferase) domain 1"/>
    <property type="match status" value="1"/>
</dbReference>
<keyword evidence="5" id="KW-0808">Transferase</keyword>
<dbReference type="STRING" id="1764295.A0A5B8MWG3"/>
<reference evidence="17 18" key="1">
    <citation type="submission" date="2018-07" db="EMBL/GenBank/DDBJ databases">
        <title>The complete nuclear genome of the prasinophyte Chloropicon primus (CCMP1205).</title>
        <authorList>
            <person name="Pombert J.-F."/>
            <person name="Otis C."/>
            <person name="Turmel M."/>
            <person name="Lemieux C."/>
        </authorList>
    </citation>
    <scope>NUCLEOTIDE SEQUENCE [LARGE SCALE GENOMIC DNA]</scope>
    <source>
        <strain evidence="17 18">CCMP1205</strain>
    </source>
</reference>
<dbReference type="SUPFAM" id="SSF51206">
    <property type="entry name" value="cAMP-binding domain-like"/>
    <property type="match status" value="3"/>
</dbReference>
<dbReference type="SMART" id="SM00220">
    <property type="entry name" value="S_TKc"/>
    <property type="match status" value="1"/>
</dbReference>
<dbReference type="SMART" id="SM00100">
    <property type="entry name" value="cNMP"/>
    <property type="match status" value="3"/>
</dbReference>
<dbReference type="GO" id="GO:0046872">
    <property type="term" value="F:metal ion binding"/>
    <property type="evidence" value="ECO:0007669"/>
    <property type="project" value="UniProtKB-KW"/>
</dbReference>
<evidence type="ECO:0000256" key="6">
    <source>
        <dbReference type="ARBA" id="ARBA00022741"/>
    </source>
</evidence>
<dbReference type="Pfam" id="PF00069">
    <property type="entry name" value="Pkinase"/>
    <property type="match status" value="1"/>
</dbReference>
<evidence type="ECO:0000256" key="2">
    <source>
        <dbReference type="ARBA" id="ARBA00012428"/>
    </source>
</evidence>
<dbReference type="InterPro" id="IPR000719">
    <property type="entry name" value="Prot_kinase_dom"/>
</dbReference>
<accession>A0A5B8MWG3</accession>
<keyword evidence="8 13" id="KW-0067">ATP-binding</keyword>
<proteinExistence type="inferred from homology"/>
<dbReference type="InterPro" id="IPR018490">
    <property type="entry name" value="cNMP-bd_dom_sf"/>
</dbReference>
<dbReference type="PROSITE" id="PS50042">
    <property type="entry name" value="CNMP_BINDING_3"/>
    <property type="match status" value="3"/>
</dbReference>
<organism evidence="17 18">
    <name type="scientific">Chloropicon primus</name>
    <dbReference type="NCBI Taxonomy" id="1764295"/>
    <lineage>
        <taxon>Eukaryota</taxon>
        <taxon>Viridiplantae</taxon>
        <taxon>Chlorophyta</taxon>
        <taxon>Chloropicophyceae</taxon>
        <taxon>Chloropicales</taxon>
        <taxon>Chloropicaceae</taxon>
        <taxon>Chloropicon</taxon>
    </lineage>
</organism>
<dbReference type="AlphaFoldDB" id="A0A5B8MWG3"/>
<evidence type="ECO:0000256" key="9">
    <source>
        <dbReference type="ARBA" id="ARBA00022992"/>
    </source>
</evidence>
<dbReference type="GO" id="GO:0004692">
    <property type="term" value="F:cGMP-dependent protein kinase activity"/>
    <property type="evidence" value="ECO:0007669"/>
    <property type="project" value="UniProtKB-EC"/>
</dbReference>